<reference evidence="1 2" key="1">
    <citation type="submission" date="2019-03" db="EMBL/GenBank/DDBJ databases">
        <title>Genomic Encyclopedia of Type Strains, Phase IV (KMG-IV): sequencing the most valuable type-strain genomes for metagenomic binning, comparative biology and taxonomic classification.</title>
        <authorList>
            <person name="Goeker M."/>
        </authorList>
    </citation>
    <scope>NUCLEOTIDE SEQUENCE [LARGE SCALE GENOMIC DNA]</scope>
    <source>
        <strain evidence="1 2">DSM 11901</strain>
    </source>
</reference>
<proteinExistence type="predicted"/>
<dbReference type="OrthoDB" id="9795283at2"/>
<dbReference type="EMBL" id="SNXW01000002">
    <property type="protein sequence ID" value="TDP85906.1"/>
    <property type="molecule type" value="Genomic_DNA"/>
</dbReference>
<dbReference type="Pfam" id="PF20159">
    <property type="entry name" value="YidB"/>
    <property type="match status" value="1"/>
</dbReference>
<gene>
    <name evidence="1" type="ORF">EV672_102256</name>
</gene>
<dbReference type="RefSeq" id="WP_133606923.1">
    <property type="nucleotide sequence ID" value="NZ_SNXW01000002.1"/>
</dbReference>
<evidence type="ECO:0000313" key="2">
    <source>
        <dbReference type="Proteomes" id="UP000294593"/>
    </source>
</evidence>
<evidence type="ECO:0000313" key="1">
    <source>
        <dbReference type="EMBL" id="TDP85906.1"/>
    </source>
</evidence>
<accession>A0A4R6RJU4</accession>
<sequence length="151" mass="15000">MSLFDSLVGQVAGALTAGGGDGDVAGGPAGGLMGVVTQLLTDPQHGGLQGLVQTFQQQGLGQVVASWVGTGQNLPISAEQLSAVLGSEKLQGLAQQVGLNPQELSGQLAQWLPQAVDQLTPQGQVPEAGALQPDALQGALGGLLGKFLGQG</sequence>
<keyword evidence="2" id="KW-1185">Reference proteome</keyword>
<dbReference type="AlphaFoldDB" id="A0A4R6RJU4"/>
<dbReference type="Proteomes" id="UP000294593">
    <property type="component" value="Unassembled WGS sequence"/>
</dbReference>
<comment type="caution">
    <text evidence="1">The sequence shown here is derived from an EMBL/GenBank/DDBJ whole genome shotgun (WGS) entry which is preliminary data.</text>
</comment>
<name>A0A4R6RJU4_9BURK</name>
<dbReference type="Gene3D" id="1.10.10.690">
    <property type="entry name" value="YidB-like"/>
    <property type="match status" value="1"/>
</dbReference>
<dbReference type="InterPro" id="IPR045372">
    <property type="entry name" value="YidB"/>
</dbReference>
<dbReference type="InterPro" id="IPR027405">
    <property type="entry name" value="YidB-like"/>
</dbReference>
<protein>
    <submittedName>
        <fullName evidence="1">Uncharacterized protein YidB (DUF937 family)</fullName>
    </submittedName>
</protein>
<dbReference type="SUPFAM" id="SSF140804">
    <property type="entry name" value="YidB-like"/>
    <property type="match status" value="1"/>
</dbReference>
<organism evidence="1 2">
    <name type="scientific">Aquabacterium commune</name>
    <dbReference type="NCBI Taxonomy" id="70586"/>
    <lineage>
        <taxon>Bacteria</taxon>
        <taxon>Pseudomonadati</taxon>
        <taxon>Pseudomonadota</taxon>
        <taxon>Betaproteobacteria</taxon>
        <taxon>Burkholderiales</taxon>
        <taxon>Aquabacterium</taxon>
    </lineage>
</organism>